<dbReference type="PANTHER" id="PTHR36454">
    <property type="entry name" value="LMO2823 PROTEIN"/>
    <property type="match status" value="1"/>
</dbReference>
<dbReference type="InterPro" id="IPR008323">
    <property type="entry name" value="UCP033563"/>
</dbReference>
<protein>
    <submittedName>
        <fullName evidence="1">DUF1015 domain-containing protein</fullName>
    </submittedName>
</protein>
<proteinExistence type="predicted"/>
<dbReference type="RefSeq" id="WP_116183217.1">
    <property type="nucleotide sequence ID" value="NZ_QTJX01000001.1"/>
</dbReference>
<evidence type="ECO:0000313" key="2">
    <source>
        <dbReference type="Proteomes" id="UP000261828"/>
    </source>
</evidence>
<dbReference type="PIRSF" id="PIRSF033563">
    <property type="entry name" value="UCP033563"/>
    <property type="match status" value="1"/>
</dbReference>
<organism evidence="1 2">
    <name type="scientific">Flagellimonas nanhaiensis</name>
    <dbReference type="NCBI Taxonomy" id="2292706"/>
    <lineage>
        <taxon>Bacteria</taxon>
        <taxon>Pseudomonadati</taxon>
        <taxon>Bacteroidota</taxon>
        <taxon>Flavobacteriia</taxon>
        <taxon>Flavobacteriales</taxon>
        <taxon>Flavobacteriaceae</taxon>
        <taxon>Flagellimonas</taxon>
    </lineage>
</organism>
<dbReference type="Pfam" id="PF06245">
    <property type="entry name" value="DUF1015"/>
    <property type="match status" value="1"/>
</dbReference>
<dbReference type="AlphaFoldDB" id="A0A371JU64"/>
<dbReference type="PANTHER" id="PTHR36454:SF1">
    <property type="entry name" value="DUF1015 DOMAIN-CONTAINING PROTEIN"/>
    <property type="match status" value="1"/>
</dbReference>
<dbReference type="Proteomes" id="UP000261828">
    <property type="component" value="Unassembled WGS sequence"/>
</dbReference>
<accession>A0A371JU64</accession>
<comment type="caution">
    <text evidence="1">The sequence shown here is derived from an EMBL/GenBank/DDBJ whole genome shotgun (WGS) entry which is preliminary data.</text>
</comment>
<dbReference type="EMBL" id="QTJX01000001">
    <property type="protein sequence ID" value="RDY61335.1"/>
    <property type="molecule type" value="Genomic_DNA"/>
</dbReference>
<sequence>MALVRPFKAIRPANDKVSFVASRSYEEYSKGELKSVLKYNPFSFLHIINPGFKFEKSITGKERFRLVRNRYLEFLEDHVFLKDEEPCFYLYQIGKGDFKSLGFFCACSVEDYRNDVIKKHEDTIRRREQLFADYLYTVGFNAEPVLMTYSDNDRASELFKKEIQRQPEYHFTTTDRVNHTLWKISDPDTIAELEGIFGQMEALYIADGHHRSASSNLLAQKMEKENSSHSGEEAYNFFMAYLIPESEIKIYEFNRMVKDLNGLSKEEFLIKLDEHYRIEKREDGLYKPTKKHHFSMYLEGEFYSLYLRKTKYHFTDALSSLDTQILYKTILEPILGIKDLRNDKRISYGYGKHNLIKMKDSVDNGDFAVGFSLVPIVMDEIKAIANAGLVMPPKSTYIEPKLRSGLTIYEF</sequence>
<reference evidence="1 2" key="1">
    <citation type="submission" date="2018-08" db="EMBL/GenBank/DDBJ databases">
        <title>Muricauda nanhaiensis sp. nov., isolated from seawater of the South China Sea.</title>
        <authorList>
            <person name="Dang Y."/>
        </authorList>
    </citation>
    <scope>NUCLEOTIDE SEQUENCE [LARGE SCALE GENOMIC DNA]</scope>
    <source>
        <strain evidence="1 2">SM1704</strain>
    </source>
</reference>
<evidence type="ECO:0000313" key="1">
    <source>
        <dbReference type="EMBL" id="RDY61335.1"/>
    </source>
</evidence>
<gene>
    <name evidence="1" type="ORF">DX873_03990</name>
</gene>
<name>A0A371JU64_9FLAO</name>
<keyword evidence="2" id="KW-1185">Reference proteome</keyword>
<dbReference type="OrthoDB" id="9781616at2"/>